<dbReference type="PROSITE" id="PS50937">
    <property type="entry name" value="HTH_MERR_2"/>
    <property type="match status" value="1"/>
</dbReference>
<organism evidence="3 4">
    <name type="scientific">Clostridium saccharobutylicum</name>
    <dbReference type="NCBI Taxonomy" id="169679"/>
    <lineage>
        <taxon>Bacteria</taxon>
        <taxon>Bacillati</taxon>
        <taxon>Bacillota</taxon>
        <taxon>Clostridia</taxon>
        <taxon>Eubacteriales</taxon>
        <taxon>Clostridiaceae</taxon>
        <taxon>Clostridium</taxon>
    </lineage>
</organism>
<dbReference type="EMBL" id="LZYZ01000003">
    <property type="protein sequence ID" value="OOM13796.1"/>
    <property type="molecule type" value="Genomic_DNA"/>
</dbReference>
<proteinExistence type="predicted"/>
<gene>
    <name evidence="3" type="primary">mta</name>
    <name evidence="3" type="ORF">CLOSAC_18820</name>
</gene>
<reference evidence="3 4" key="1">
    <citation type="submission" date="2016-05" db="EMBL/GenBank/DDBJ databases">
        <title>Microbial solvent formation.</title>
        <authorList>
            <person name="Poehlein A."/>
            <person name="Montoya Solano J.D."/>
            <person name="Flitsch S."/>
            <person name="Krabben P."/>
            <person name="Duerre P."/>
            <person name="Daniel R."/>
        </authorList>
    </citation>
    <scope>NUCLEOTIDE SEQUENCE [LARGE SCALE GENOMIC DNA]</scope>
    <source>
        <strain evidence="3 4">L1-8</strain>
    </source>
</reference>
<dbReference type="InterPro" id="IPR013216">
    <property type="entry name" value="Methyltransf_11"/>
</dbReference>
<dbReference type="GO" id="GO:0003677">
    <property type="term" value="F:DNA binding"/>
    <property type="evidence" value="ECO:0007669"/>
    <property type="project" value="UniProtKB-KW"/>
</dbReference>
<dbReference type="SUPFAM" id="SSF46955">
    <property type="entry name" value="Putative DNA-binding domain"/>
    <property type="match status" value="1"/>
</dbReference>
<keyword evidence="1" id="KW-0238">DNA-binding</keyword>
<dbReference type="InterPro" id="IPR029063">
    <property type="entry name" value="SAM-dependent_MTases_sf"/>
</dbReference>
<dbReference type="GO" id="GO:0003700">
    <property type="term" value="F:DNA-binding transcription factor activity"/>
    <property type="evidence" value="ECO:0007669"/>
    <property type="project" value="InterPro"/>
</dbReference>
<sequence>MKIGEFAKRSGVTVKALLHYDKIGLLKPSEKTDCGYRIYCEEDFLKLQQITTLKFIGLSLSEISHILDESGENLENMISIQKKALEEKKKHIESVISVFNKAESKAKENGFLDAKNLINIIKMTNMERSVKEQYKSDRNLNLRSNLHSYNTNKVDWDIWCFNQIKFPKNAKVLELGCGPGKLWRKNKDNIDKNLNIILSDFSRSMLKIAKDKLKDVNHKFEYKEINAEEIPYEDESFDIVIAQHMIYFVPNIEKALNEINRVLKPGGMFYVTANSCESMAELNELSEAFEPNAGLSNNGFSSRFDLEKGKPMLEKYFDNVSVEILNGKIIVDDPKPVVSYKASTIQGSLILNEEKKKKFTKYLEDYINKNGNISITTKTCMFKAHSKK</sequence>
<dbReference type="InterPro" id="IPR009061">
    <property type="entry name" value="DNA-bd_dom_put_sf"/>
</dbReference>
<evidence type="ECO:0000259" key="2">
    <source>
        <dbReference type="PROSITE" id="PS50937"/>
    </source>
</evidence>
<dbReference type="Gene3D" id="1.10.1660.10">
    <property type="match status" value="1"/>
</dbReference>
<dbReference type="PANTHER" id="PTHR30204">
    <property type="entry name" value="REDOX-CYCLING DRUG-SENSING TRANSCRIPTIONAL ACTIVATOR SOXR"/>
    <property type="match status" value="1"/>
</dbReference>
<dbReference type="STRING" id="169679.CSACC_15090"/>
<dbReference type="RefSeq" id="WP_077865182.1">
    <property type="nucleotide sequence ID" value="NZ_LZYZ01000003.1"/>
</dbReference>
<dbReference type="InterPro" id="IPR047057">
    <property type="entry name" value="MerR_fam"/>
</dbReference>
<dbReference type="PRINTS" id="PR00040">
    <property type="entry name" value="HTHMERR"/>
</dbReference>
<dbReference type="CDD" id="cd02440">
    <property type="entry name" value="AdoMet_MTases"/>
    <property type="match status" value="1"/>
</dbReference>
<feature type="domain" description="HTH merR-type" evidence="2">
    <location>
        <begin position="1"/>
        <end position="69"/>
    </location>
</feature>
<dbReference type="InterPro" id="IPR000551">
    <property type="entry name" value="MerR-type_HTH_dom"/>
</dbReference>
<dbReference type="PANTHER" id="PTHR30204:SF96">
    <property type="entry name" value="CHROMOSOME-ANCHORING PROTEIN RACA"/>
    <property type="match status" value="1"/>
</dbReference>
<dbReference type="Gene3D" id="3.40.50.150">
    <property type="entry name" value="Vaccinia Virus protein VP39"/>
    <property type="match status" value="1"/>
</dbReference>
<dbReference type="GO" id="GO:0008757">
    <property type="term" value="F:S-adenosylmethionine-dependent methyltransferase activity"/>
    <property type="evidence" value="ECO:0007669"/>
    <property type="project" value="InterPro"/>
</dbReference>
<dbReference type="SUPFAM" id="SSF53335">
    <property type="entry name" value="S-adenosyl-L-methionine-dependent methyltransferases"/>
    <property type="match status" value="1"/>
</dbReference>
<dbReference type="Proteomes" id="UP000191154">
    <property type="component" value="Unassembled WGS sequence"/>
</dbReference>
<accession>A0A1S8NBD9</accession>
<dbReference type="SMART" id="SM00422">
    <property type="entry name" value="HTH_MERR"/>
    <property type="match status" value="1"/>
</dbReference>
<evidence type="ECO:0000313" key="4">
    <source>
        <dbReference type="Proteomes" id="UP000191154"/>
    </source>
</evidence>
<evidence type="ECO:0000313" key="3">
    <source>
        <dbReference type="EMBL" id="OOM13796.1"/>
    </source>
</evidence>
<comment type="caution">
    <text evidence="3">The sequence shown here is derived from an EMBL/GenBank/DDBJ whole genome shotgun (WGS) entry which is preliminary data.</text>
</comment>
<dbReference type="AlphaFoldDB" id="A0A1S8NBD9"/>
<name>A0A1S8NBD9_CLOSA</name>
<dbReference type="Pfam" id="PF13411">
    <property type="entry name" value="MerR_1"/>
    <property type="match status" value="1"/>
</dbReference>
<dbReference type="CDD" id="cd01106">
    <property type="entry name" value="HTH_TipAL-Mta"/>
    <property type="match status" value="1"/>
</dbReference>
<evidence type="ECO:0000256" key="1">
    <source>
        <dbReference type="ARBA" id="ARBA00023125"/>
    </source>
</evidence>
<dbReference type="Pfam" id="PF08241">
    <property type="entry name" value="Methyltransf_11"/>
    <property type="match status" value="1"/>
</dbReference>
<protein>
    <submittedName>
        <fullName evidence="3">HTH-type transcriptional activator mta</fullName>
    </submittedName>
</protein>